<keyword evidence="8 9" id="KW-0472">Membrane</keyword>
<dbReference type="Proteomes" id="UP000178449">
    <property type="component" value="Unassembled WGS sequence"/>
</dbReference>
<dbReference type="InterPro" id="IPR039421">
    <property type="entry name" value="Type_1_exporter"/>
</dbReference>
<dbReference type="AlphaFoldDB" id="A0A1F6G902"/>
<evidence type="ECO:0000256" key="5">
    <source>
        <dbReference type="ARBA" id="ARBA00022741"/>
    </source>
</evidence>
<dbReference type="CDD" id="cd18541">
    <property type="entry name" value="ABC_6TM_TmrB_like"/>
    <property type="match status" value="1"/>
</dbReference>
<keyword evidence="4 9" id="KW-0812">Transmembrane</keyword>
<evidence type="ECO:0000259" key="11">
    <source>
        <dbReference type="PROSITE" id="PS50929"/>
    </source>
</evidence>
<name>A0A1F6G902_9PROT</name>
<dbReference type="GO" id="GO:0005524">
    <property type="term" value="F:ATP binding"/>
    <property type="evidence" value="ECO:0007669"/>
    <property type="project" value="UniProtKB-KW"/>
</dbReference>
<dbReference type="STRING" id="1817772.A2527_05260"/>
<proteinExistence type="predicted"/>
<organism evidence="12 13">
    <name type="scientific">Candidatus Lambdaproteobacteria bacterium RIFOXYD2_FULL_50_16</name>
    <dbReference type="NCBI Taxonomy" id="1817772"/>
    <lineage>
        <taxon>Bacteria</taxon>
        <taxon>Pseudomonadati</taxon>
        <taxon>Pseudomonadota</taxon>
        <taxon>Candidatus Lambdaproteobacteria</taxon>
    </lineage>
</organism>
<feature type="domain" description="ABC transmembrane type-1" evidence="11">
    <location>
        <begin position="21"/>
        <end position="304"/>
    </location>
</feature>
<dbReference type="InterPro" id="IPR036640">
    <property type="entry name" value="ABC1_TM_sf"/>
</dbReference>
<evidence type="ECO:0000256" key="7">
    <source>
        <dbReference type="ARBA" id="ARBA00022989"/>
    </source>
</evidence>
<dbReference type="SUPFAM" id="SSF90123">
    <property type="entry name" value="ABC transporter transmembrane region"/>
    <property type="match status" value="1"/>
</dbReference>
<dbReference type="InterPro" id="IPR027417">
    <property type="entry name" value="P-loop_NTPase"/>
</dbReference>
<dbReference type="Gene3D" id="3.40.50.300">
    <property type="entry name" value="P-loop containing nucleotide triphosphate hydrolases"/>
    <property type="match status" value="1"/>
</dbReference>
<keyword evidence="5" id="KW-0547">Nucleotide-binding</keyword>
<dbReference type="GO" id="GO:0015421">
    <property type="term" value="F:ABC-type oligopeptide transporter activity"/>
    <property type="evidence" value="ECO:0007669"/>
    <property type="project" value="TreeGrafter"/>
</dbReference>
<dbReference type="InterPro" id="IPR017871">
    <property type="entry name" value="ABC_transporter-like_CS"/>
</dbReference>
<dbReference type="Gene3D" id="1.20.1560.10">
    <property type="entry name" value="ABC transporter type 1, transmembrane domain"/>
    <property type="match status" value="1"/>
</dbReference>
<dbReference type="Pfam" id="PF00005">
    <property type="entry name" value="ABC_tran"/>
    <property type="match status" value="1"/>
</dbReference>
<feature type="domain" description="ABC transporter" evidence="10">
    <location>
        <begin position="339"/>
        <end position="574"/>
    </location>
</feature>
<accession>A0A1F6G902</accession>
<evidence type="ECO:0000256" key="8">
    <source>
        <dbReference type="ARBA" id="ARBA00023136"/>
    </source>
</evidence>
<evidence type="ECO:0000313" key="12">
    <source>
        <dbReference type="EMBL" id="OGG94594.1"/>
    </source>
</evidence>
<dbReference type="PROSITE" id="PS00211">
    <property type="entry name" value="ABC_TRANSPORTER_1"/>
    <property type="match status" value="1"/>
</dbReference>
<keyword evidence="3" id="KW-1003">Cell membrane</keyword>
<dbReference type="GO" id="GO:0005886">
    <property type="term" value="C:plasma membrane"/>
    <property type="evidence" value="ECO:0007669"/>
    <property type="project" value="UniProtKB-SubCell"/>
</dbReference>
<evidence type="ECO:0000256" key="9">
    <source>
        <dbReference type="SAM" id="Phobius"/>
    </source>
</evidence>
<keyword evidence="7 9" id="KW-1133">Transmembrane helix</keyword>
<comment type="subcellular location">
    <subcellularLocation>
        <location evidence="1">Cell membrane</location>
        <topology evidence="1">Multi-pass membrane protein</topology>
    </subcellularLocation>
</comment>
<dbReference type="PROSITE" id="PS50893">
    <property type="entry name" value="ABC_TRANSPORTER_2"/>
    <property type="match status" value="1"/>
</dbReference>
<evidence type="ECO:0000256" key="6">
    <source>
        <dbReference type="ARBA" id="ARBA00022840"/>
    </source>
</evidence>
<evidence type="ECO:0000256" key="1">
    <source>
        <dbReference type="ARBA" id="ARBA00004651"/>
    </source>
</evidence>
<dbReference type="SMART" id="SM00382">
    <property type="entry name" value="AAA"/>
    <property type="match status" value="1"/>
</dbReference>
<feature type="transmembrane region" description="Helical" evidence="9">
    <location>
        <begin position="281"/>
        <end position="302"/>
    </location>
</feature>
<reference evidence="12 13" key="1">
    <citation type="journal article" date="2016" name="Nat. Commun.">
        <title>Thousands of microbial genomes shed light on interconnected biogeochemical processes in an aquifer system.</title>
        <authorList>
            <person name="Anantharaman K."/>
            <person name="Brown C.T."/>
            <person name="Hug L.A."/>
            <person name="Sharon I."/>
            <person name="Castelle C.J."/>
            <person name="Probst A.J."/>
            <person name="Thomas B.C."/>
            <person name="Singh A."/>
            <person name="Wilkins M.J."/>
            <person name="Karaoz U."/>
            <person name="Brodie E.L."/>
            <person name="Williams K.H."/>
            <person name="Hubbard S.S."/>
            <person name="Banfield J.F."/>
        </authorList>
    </citation>
    <scope>NUCLEOTIDE SEQUENCE [LARGE SCALE GENOMIC DNA]</scope>
</reference>
<dbReference type="Pfam" id="PF00664">
    <property type="entry name" value="ABC_membrane"/>
    <property type="match status" value="1"/>
</dbReference>
<dbReference type="PROSITE" id="PS50929">
    <property type="entry name" value="ABC_TM1F"/>
    <property type="match status" value="1"/>
</dbReference>
<gene>
    <name evidence="12" type="ORF">A2527_05260</name>
</gene>
<evidence type="ECO:0000256" key="3">
    <source>
        <dbReference type="ARBA" id="ARBA00022475"/>
    </source>
</evidence>
<evidence type="ECO:0000313" key="13">
    <source>
        <dbReference type="Proteomes" id="UP000178449"/>
    </source>
</evidence>
<evidence type="ECO:0000256" key="4">
    <source>
        <dbReference type="ARBA" id="ARBA00022692"/>
    </source>
</evidence>
<evidence type="ECO:0008006" key="14">
    <source>
        <dbReference type="Google" id="ProtNLM"/>
    </source>
</evidence>
<dbReference type="PANTHER" id="PTHR43394">
    <property type="entry name" value="ATP-DEPENDENT PERMEASE MDL1, MITOCHONDRIAL"/>
    <property type="match status" value="1"/>
</dbReference>
<dbReference type="EMBL" id="MFNE01000036">
    <property type="protein sequence ID" value="OGG94594.1"/>
    <property type="molecule type" value="Genomic_DNA"/>
</dbReference>
<dbReference type="SUPFAM" id="SSF52540">
    <property type="entry name" value="P-loop containing nucleoside triphosphate hydrolases"/>
    <property type="match status" value="1"/>
</dbReference>
<sequence length="583" mass="64788">MTRYRFLFAQLARHKWAYSTGILAIFATNLMTVSVPGYLKEAIDFLSNNPQGQDQTHLRHVLTMILLLALAVVGVRTLSRVMFFNPGRRVEAEVKNRLFEKLTHLEKNYHDKNEVGAIISRLQNDITGLRLLAGFGIMQFFNILSALSLTPYMMWQLSPELTLFCVLPVVLVFGLVRFGMSYMVAHMHLRQSRLQELSGFIVSSLSGVEVVKGFSLEGWTAGRFNGQNDRLIDETLKISLLRSFLMPILGNLENILKVLVLTLGGYYVIQHQFSIGELTEFIAYAALLTHPIMGLGWLTTLYQQGMVGIDSIETILKQETPRQDLKRHPQPTQLFEQGLVVDNLSFAYPGGEPLLRGISFTIKPGQTLGILGKIGSGKTTLVNCLNGHLPVGAGQIRLGSEELVNLHPADLRQVIRTVSQEVFLFSDSVKNNILFGAQGDLSDQELLAIVQKSALKDEVARFPLGLDTLVGERGIMLSGGQKQRIALARALAAKTGLLILDNVLSAVDYETERFLLSQILKRDTAQSLLIVSHRVRALESADQILVLDQGQVVQQGRHANLIEQPGIYQSTWALQQEGSLAKH</sequence>
<dbReference type="FunFam" id="3.40.50.300:FF:000854">
    <property type="entry name" value="Multidrug ABC transporter ATP-binding protein"/>
    <property type="match status" value="1"/>
</dbReference>
<feature type="transmembrane region" description="Helical" evidence="9">
    <location>
        <begin position="21"/>
        <end position="39"/>
    </location>
</feature>
<evidence type="ECO:0000259" key="10">
    <source>
        <dbReference type="PROSITE" id="PS50893"/>
    </source>
</evidence>
<dbReference type="InterPro" id="IPR003593">
    <property type="entry name" value="AAA+_ATPase"/>
</dbReference>
<comment type="caution">
    <text evidence="12">The sequence shown here is derived from an EMBL/GenBank/DDBJ whole genome shotgun (WGS) entry which is preliminary data.</text>
</comment>
<dbReference type="GO" id="GO:0016887">
    <property type="term" value="F:ATP hydrolysis activity"/>
    <property type="evidence" value="ECO:0007669"/>
    <property type="project" value="InterPro"/>
</dbReference>
<feature type="transmembrane region" description="Helical" evidence="9">
    <location>
        <begin position="161"/>
        <end position="185"/>
    </location>
</feature>
<dbReference type="InterPro" id="IPR003439">
    <property type="entry name" value="ABC_transporter-like_ATP-bd"/>
</dbReference>
<protein>
    <recommendedName>
        <fullName evidence="14">ABC transporter ATP-binding protein</fullName>
    </recommendedName>
</protein>
<dbReference type="PANTHER" id="PTHR43394:SF1">
    <property type="entry name" value="ATP-BINDING CASSETTE SUB-FAMILY B MEMBER 10, MITOCHONDRIAL"/>
    <property type="match status" value="1"/>
</dbReference>
<feature type="transmembrane region" description="Helical" evidence="9">
    <location>
        <begin position="131"/>
        <end position="155"/>
    </location>
</feature>
<evidence type="ECO:0000256" key="2">
    <source>
        <dbReference type="ARBA" id="ARBA00022448"/>
    </source>
</evidence>
<keyword evidence="6" id="KW-0067">ATP-binding</keyword>
<feature type="transmembrane region" description="Helical" evidence="9">
    <location>
        <begin position="59"/>
        <end position="79"/>
    </location>
</feature>
<dbReference type="InterPro" id="IPR011527">
    <property type="entry name" value="ABC1_TM_dom"/>
</dbReference>
<keyword evidence="2" id="KW-0813">Transport</keyword>